<feature type="transmembrane region" description="Helical" evidence="1">
    <location>
        <begin position="25"/>
        <end position="43"/>
    </location>
</feature>
<dbReference type="InParanoid" id="D8S6R1"/>
<dbReference type="STRING" id="88036.D8S6R1"/>
<evidence type="ECO:0000313" key="3">
    <source>
        <dbReference type="EMBL" id="EFJ19851.1"/>
    </source>
</evidence>
<gene>
    <name evidence="3" type="ORF">SELMODRAFT_177296</name>
</gene>
<dbReference type="SUPFAM" id="SSF53474">
    <property type="entry name" value="alpha/beta-Hydrolases"/>
    <property type="match status" value="1"/>
</dbReference>
<protein>
    <recommendedName>
        <fullName evidence="2">AB hydrolase-1 domain-containing protein</fullName>
    </recommendedName>
</protein>
<dbReference type="InterPro" id="IPR029058">
    <property type="entry name" value="AB_hydrolase_fold"/>
</dbReference>
<keyword evidence="1" id="KW-0472">Membrane</keyword>
<reference evidence="3 4" key="1">
    <citation type="journal article" date="2011" name="Science">
        <title>The Selaginella genome identifies genetic changes associated with the evolution of vascular plants.</title>
        <authorList>
            <person name="Banks J.A."/>
            <person name="Nishiyama T."/>
            <person name="Hasebe M."/>
            <person name="Bowman J.L."/>
            <person name="Gribskov M."/>
            <person name="dePamphilis C."/>
            <person name="Albert V.A."/>
            <person name="Aono N."/>
            <person name="Aoyama T."/>
            <person name="Ambrose B.A."/>
            <person name="Ashton N.W."/>
            <person name="Axtell M.J."/>
            <person name="Barker E."/>
            <person name="Barker M.S."/>
            <person name="Bennetzen J.L."/>
            <person name="Bonawitz N.D."/>
            <person name="Chapple C."/>
            <person name="Cheng C."/>
            <person name="Correa L.G."/>
            <person name="Dacre M."/>
            <person name="DeBarry J."/>
            <person name="Dreyer I."/>
            <person name="Elias M."/>
            <person name="Engstrom E.M."/>
            <person name="Estelle M."/>
            <person name="Feng L."/>
            <person name="Finet C."/>
            <person name="Floyd S.K."/>
            <person name="Frommer W.B."/>
            <person name="Fujita T."/>
            <person name="Gramzow L."/>
            <person name="Gutensohn M."/>
            <person name="Harholt J."/>
            <person name="Hattori M."/>
            <person name="Heyl A."/>
            <person name="Hirai T."/>
            <person name="Hiwatashi Y."/>
            <person name="Ishikawa M."/>
            <person name="Iwata M."/>
            <person name="Karol K.G."/>
            <person name="Koehler B."/>
            <person name="Kolukisaoglu U."/>
            <person name="Kubo M."/>
            <person name="Kurata T."/>
            <person name="Lalonde S."/>
            <person name="Li K."/>
            <person name="Li Y."/>
            <person name="Litt A."/>
            <person name="Lyons E."/>
            <person name="Manning G."/>
            <person name="Maruyama T."/>
            <person name="Michael T.P."/>
            <person name="Mikami K."/>
            <person name="Miyazaki S."/>
            <person name="Morinaga S."/>
            <person name="Murata T."/>
            <person name="Mueller-Roeber B."/>
            <person name="Nelson D.R."/>
            <person name="Obara M."/>
            <person name="Oguri Y."/>
            <person name="Olmstead R.G."/>
            <person name="Onodera N."/>
            <person name="Petersen B.L."/>
            <person name="Pils B."/>
            <person name="Prigge M."/>
            <person name="Rensing S.A."/>
            <person name="Riano-Pachon D.M."/>
            <person name="Roberts A.W."/>
            <person name="Sato Y."/>
            <person name="Scheller H.V."/>
            <person name="Schulz B."/>
            <person name="Schulz C."/>
            <person name="Shakirov E.V."/>
            <person name="Shibagaki N."/>
            <person name="Shinohara N."/>
            <person name="Shippen D.E."/>
            <person name="Soerensen I."/>
            <person name="Sotooka R."/>
            <person name="Sugimoto N."/>
            <person name="Sugita M."/>
            <person name="Sumikawa N."/>
            <person name="Tanurdzic M."/>
            <person name="Theissen G."/>
            <person name="Ulvskov P."/>
            <person name="Wakazuki S."/>
            <person name="Weng J.K."/>
            <person name="Willats W.W."/>
            <person name="Wipf D."/>
            <person name="Wolf P.G."/>
            <person name="Yang L."/>
            <person name="Zimmer A.D."/>
            <person name="Zhu Q."/>
            <person name="Mitros T."/>
            <person name="Hellsten U."/>
            <person name="Loque D."/>
            <person name="Otillar R."/>
            <person name="Salamov A."/>
            <person name="Schmutz J."/>
            <person name="Shapiro H."/>
            <person name="Lindquist E."/>
            <person name="Lucas S."/>
            <person name="Rokhsar D."/>
            <person name="Grigoriev I.V."/>
        </authorList>
    </citation>
    <scope>NUCLEOTIDE SEQUENCE [LARGE SCALE GENOMIC DNA]</scope>
</reference>
<keyword evidence="1" id="KW-0812">Transmembrane</keyword>
<evidence type="ECO:0000256" key="1">
    <source>
        <dbReference type="SAM" id="Phobius"/>
    </source>
</evidence>
<dbReference type="InterPro" id="IPR000073">
    <property type="entry name" value="AB_hydrolase_1"/>
</dbReference>
<dbReference type="EMBL" id="GL377604">
    <property type="protein sequence ID" value="EFJ19851.1"/>
    <property type="molecule type" value="Genomic_DNA"/>
</dbReference>
<organism evidence="4">
    <name type="scientific">Selaginella moellendorffii</name>
    <name type="common">Spikemoss</name>
    <dbReference type="NCBI Taxonomy" id="88036"/>
    <lineage>
        <taxon>Eukaryota</taxon>
        <taxon>Viridiplantae</taxon>
        <taxon>Streptophyta</taxon>
        <taxon>Embryophyta</taxon>
        <taxon>Tracheophyta</taxon>
        <taxon>Lycopodiopsida</taxon>
        <taxon>Selaginellales</taxon>
        <taxon>Selaginellaceae</taxon>
        <taxon>Selaginella</taxon>
    </lineage>
</organism>
<dbReference type="Proteomes" id="UP000001514">
    <property type="component" value="Unassembled WGS sequence"/>
</dbReference>
<accession>D8S6R1</accession>
<dbReference type="PANTHER" id="PTHR45763">
    <property type="entry name" value="HYDROLASE, ALPHA/BETA FOLD FAMILY PROTEIN, EXPRESSED-RELATED"/>
    <property type="match status" value="1"/>
</dbReference>
<dbReference type="Gene3D" id="3.40.50.1820">
    <property type="entry name" value="alpha/beta hydrolase"/>
    <property type="match status" value="1"/>
</dbReference>
<dbReference type="OMA" id="RLSWANY"/>
<keyword evidence="4" id="KW-1185">Reference proteome</keyword>
<dbReference type="KEGG" id="smo:SELMODRAFT_177296"/>
<sequence length="366" mass="40781">MVRSVPANENHIPSAVARRSVASAWKSYAIAATLGVLLSWAYLSGVKAPPPRICGQPNGPPVTAPRIVLSDGRKLAYSERGVPKEQAKHKLIVVHGLDGSRHQSLSLVSQELLEELSVYMVSYDRAGYGQSDPNPTRTVKSEAFDVEEFTDQLELGPKFYLASISIGGYTAWSCLYYIPHRLAGVLMFSPVTNFWWSRLPSREAYNAFHTQAIGDKLALLVAHYTPSFLYFWMTQKLLPTSSTMGALHLHCNPMDRDTILGGKPDPAIAEEAMQQGIFESKIRDKMVMFGNWEFDPSDVPDPFPSKNGSVHIWQGDEDYLVPVALQRYVHRSLPWIQYHELAGVGHLLHAAPGVTEKAFRQLFQSS</sequence>
<dbReference type="HOGENOM" id="CLU_020336_49_3_1"/>
<name>D8S6R1_SELML</name>
<keyword evidence="1" id="KW-1133">Transmembrane helix</keyword>
<feature type="domain" description="AB hydrolase-1" evidence="2">
    <location>
        <begin position="91"/>
        <end position="354"/>
    </location>
</feature>
<dbReference type="PANTHER" id="PTHR45763:SF51">
    <property type="entry name" value="ALPHA_BETA-HYDROLASES SUPERFAMILY PROTEIN"/>
    <property type="match status" value="1"/>
</dbReference>
<evidence type="ECO:0000313" key="4">
    <source>
        <dbReference type="Proteomes" id="UP000001514"/>
    </source>
</evidence>
<dbReference type="Pfam" id="PF12697">
    <property type="entry name" value="Abhydrolase_6"/>
    <property type="match status" value="1"/>
</dbReference>
<dbReference type="Gramene" id="EFJ19851">
    <property type="protein sequence ID" value="EFJ19851"/>
    <property type="gene ID" value="SELMODRAFT_177296"/>
</dbReference>
<dbReference type="FunFam" id="3.40.50.1820:FF:000270">
    <property type="entry name" value="Alpha/beta-Hydrolases superfamily protein"/>
    <property type="match status" value="1"/>
</dbReference>
<evidence type="ECO:0000259" key="2">
    <source>
        <dbReference type="Pfam" id="PF12697"/>
    </source>
</evidence>
<dbReference type="AlphaFoldDB" id="D8S6R1"/>
<dbReference type="eggNOG" id="ENOG502QS8H">
    <property type="taxonomic scope" value="Eukaryota"/>
</dbReference>
<proteinExistence type="predicted"/>
<dbReference type="FunCoup" id="D8S6R1">
    <property type="interactions" value="1"/>
</dbReference>
<dbReference type="OrthoDB" id="294702at2759"/>